<dbReference type="AlphaFoldDB" id="A0A1H1HSL1"/>
<keyword evidence="2" id="KW-0472">Membrane</keyword>
<sequence length="260" mass="28149">MPVFAHQQPPLDAPNAMTSTHAPPASPLSEADIQAYADGTLTPERAAYLRDYLGRDPAEARRVAFYGRLNAQIQAAFQTTDEPESGSRKPLAEVRRAFERMQNTRRARKLFSALVMVVLALAAASGWLAATQVSAQALNNAAMMGLAETGARHFSAASPTRSDPSAPDLAAIGLRLVDSRVLSLGYFQRATEFVYLNGDNLPVVVISTLALLAPAQPQWSARRIDAIRLLTWTAQRQRFVVAGDARTHGLMRAADVLTTP</sequence>
<feature type="region of interest" description="Disordered" evidence="1">
    <location>
        <begin position="1"/>
        <end position="27"/>
    </location>
</feature>
<protein>
    <submittedName>
        <fullName evidence="3">Uncharacterized protein</fullName>
    </submittedName>
</protein>
<keyword evidence="2" id="KW-0812">Transmembrane</keyword>
<dbReference type="EMBL" id="FNKP01000002">
    <property type="protein sequence ID" value="SDR28329.1"/>
    <property type="molecule type" value="Genomic_DNA"/>
</dbReference>
<proteinExistence type="predicted"/>
<evidence type="ECO:0000256" key="2">
    <source>
        <dbReference type="SAM" id="Phobius"/>
    </source>
</evidence>
<gene>
    <name evidence="3" type="ORF">SAMN05443245_4239</name>
</gene>
<evidence type="ECO:0000256" key="1">
    <source>
        <dbReference type="SAM" id="MobiDB-lite"/>
    </source>
</evidence>
<dbReference type="Proteomes" id="UP000183487">
    <property type="component" value="Unassembled WGS sequence"/>
</dbReference>
<organism evidence="3 4">
    <name type="scientific">Paraburkholderia fungorum</name>
    <dbReference type="NCBI Taxonomy" id="134537"/>
    <lineage>
        <taxon>Bacteria</taxon>
        <taxon>Pseudomonadati</taxon>
        <taxon>Pseudomonadota</taxon>
        <taxon>Betaproteobacteria</taxon>
        <taxon>Burkholderiales</taxon>
        <taxon>Burkholderiaceae</taxon>
        <taxon>Paraburkholderia</taxon>
    </lineage>
</organism>
<keyword evidence="4" id="KW-1185">Reference proteome</keyword>
<reference evidence="4" key="1">
    <citation type="submission" date="2016-10" db="EMBL/GenBank/DDBJ databases">
        <authorList>
            <person name="Varghese N."/>
        </authorList>
    </citation>
    <scope>NUCLEOTIDE SEQUENCE [LARGE SCALE GENOMIC DNA]</scope>
    <source>
        <strain evidence="4">GAS106B</strain>
    </source>
</reference>
<evidence type="ECO:0000313" key="4">
    <source>
        <dbReference type="Proteomes" id="UP000183487"/>
    </source>
</evidence>
<feature type="transmembrane region" description="Helical" evidence="2">
    <location>
        <begin position="110"/>
        <end position="130"/>
    </location>
</feature>
<accession>A0A1H1HSL1</accession>
<evidence type="ECO:0000313" key="3">
    <source>
        <dbReference type="EMBL" id="SDR28329.1"/>
    </source>
</evidence>
<name>A0A1H1HSL1_9BURK</name>
<keyword evidence="2" id="KW-1133">Transmembrane helix</keyword>